<keyword evidence="2" id="KW-1185">Reference proteome</keyword>
<evidence type="ECO:0000313" key="2">
    <source>
        <dbReference type="Proteomes" id="UP000410492"/>
    </source>
</evidence>
<dbReference type="Proteomes" id="UP000410492">
    <property type="component" value="Unassembled WGS sequence"/>
</dbReference>
<protein>
    <submittedName>
        <fullName evidence="1">Uncharacterized protein</fullName>
    </submittedName>
</protein>
<name>A0A653DSX6_CALMS</name>
<dbReference type="EMBL" id="CAACVG010014494">
    <property type="protein sequence ID" value="VEN63284.1"/>
    <property type="molecule type" value="Genomic_DNA"/>
</dbReference>
<evidence type="ECO:0000313" key="1">
    <source>
        <dbReference type="EMBL" id="VEN63284.1"/>
    </source>
</evidence>
<reference evidence="1 2" key="1">
    <citation type="submission" date="2019-01" db="EMBL/GenBank/DDBJ databases">
        <authorList>
            <person name="Sayadi A."/>
        </authorList>
    </citation>
    <scope>NUCLEOTIDE SEQUENCE [LARGE SCALE GENOMIC DNA]</scope>
</reference>
<proteinExistence type="predicted"/>
<organism evidence="1 2">
    <name type="scientific">Callosobruchus maculatus</name>
    <name type="common">Southern cowpea weevil</name>
    <name type="synonym">Pulse bruchid</name>
    <dbReference type="NCBI Taxonomy" id="64391"/>
    <lineage>
        <taxon>Eukaryota</taxon>
        <taxon>Metazoa</taxon>
        <taxon>Ecdysozoa</taxon>
        <taxon>Arthropoda</taxon>
        <taxon>Hexapoda</taxon>
        <taxon>Insecta</taxon>
        <taxon>Pterygota</taxon>
        <taxon>Neoptera</taxon>
        <taxon>Endopterygota</taxon>
        <taxon>Coleoptera</taxon>
        <taxon>Polyphaga</taxon>
        <taxon>Cucujiformia</taxon>
        <taxon>Chrysomeloidea</taxon>
        <taxon>Chrysomelidae</taxon>
        <taxon>Bruchinae</taxon>
        <taxon>Bruchini</taxon>
        <taxon>Callosobruchus</taxon>
    </lineage>
</organism>
<dbReference type="AlphaFoldDB" id="A0A653DSX6"/>
<accession>A0A653DSX6</accession>
<gene>
    <name evidence="1" type="ORF">CALMAC_LOCUS20148</name>
</gene>
<sequence length="61" mass="6986">MTREYVVNYICNGDDYAVEILTTNKKRDERVIKDAIKAAKKVIDLPSPSVNLECDKLIKDE</sequence>